<dbReference type="RefSeq" id="XP_024741359.1">
    <property type="nucleotide sequence ID" value="XM_024888301.1"/>
</dbReference>
<reference evidence="2 3" key="1">
    <citation type="submission" date="2016-04" db="EMBL/GenBank/DDBJ databases">
        <title>A degradative enzymes factory behind the ericoid mycorrhizal symbiosis.</title>
        <authorList>
            <consortium name="DOE Joint Genome Institute"/>
            <person name="Martino E."/>
            <person name="Morin E."/>
            <person name="Grelet G."/>
            <person name="Kuo A."/>
            <person name="Kohler A."/>
            <person name="Daghino S."/>
            <person name="Barry K."/>
            <person name="Choi C."/>
            <person name="Cichocki N."/>
            <person name="Clum A."/>
            <person name="Copeland A."/>
            <person name="Hainaut M."/>
            <person name="Haridas S."/>
            <person name="Labutti K."/>
            <person name="Lindquist E."/>
            <person name="Lipzen A."/>
            <person name="Khouja H.-R."/>
            <person name="Murat C."/>
            <person name="Ohm R."/>
            <person name="Olson A."/>
            <person name="Spatafora J."/>
            <person name="Veneault-Fourrey C."/>
            <person name="Henrissat B."/>
            <person name="Grigoriev I."/>
            <person name="Martin F."/>
            <person name="Perotto S."/>
        </authorList>
    </citation>
    <scope>NUCLEOTIDE SEQUENCE [LARGE SCALE GENOMIC DNA]</scope>
    <source>
        <strain evidence="2 3">E</strain>
    </source>
</reference>
<gene>
    <name evidence="2" type="ORF">K444DRAFT_713664</name>
</gene>
<protein>
    <submittedName>
        <fullName evidence="2">Uncharacterized protein</fullName>
    </submittedName>
</protein>
<name>A0A2J6TN64_9HELO</name>
<feature type="chain" id="PRO_5014367511" evidence="1">
    <location>
        <begin position="21"/>
        <end position="241"/>
    </location>
</feature>
<dbReference type="GeneID" id="36596377"/>
<feature type="signal peptide" evidence="1">
    <location>
        <begin position="1"/>
        <end position="20"/>
    </location>
</feature>
<keyword evidence="1" id="KW-0732">Signal</keyword>
<evidence type="ECO:0000256" key="1">
    <source>
        <dbReference type="SAM" id="SignalP"/>
    </source>
</evidence>
<keyword evidence="3" id="KW-1185">Reference proteome</keyword>
<evidence type="ECO:0000313" key="3">
    <source>
        <dbReference type="Proteomes" id="UP000235371"/>
    </source>
</evidence>
<dbReference type="AlphaFoldDB" id="A0A2J6TN64"/>
<accession>A0A2J6TN64</accession>
<dbReference type="EMBL" id="KZ613754">
    <property type="protein sequence ID" value="PMD64455.1"/>
    <property type="molecule type" value="Genomic_DNA"/>
</dbReference>
<dbReference type="Proteomes" id="UP000235371">
    <property type="component" value="Unassembled WGS sequence"/>
</dbReference>
<evidence type="ECO:0000313" key="2">
    <source>
        <dbReference type="EMBL" id="PMD64455.1"/>
    </source>
</evidence>
<dbReference type="OrthoDB" id="426293at2759"/>
<organism evidence="2 3">
    <name type="scientific">Hyaloscypha bicolor E</name>
    <dbReference type="NCBI Taxonomy" id="1095630"/>
    <lineage>
        <taxon>Eukaryota</taxon>
        <taxon>Fungi</taxon>
        <taxon>Dikarya</taxon>
        <taxon>Ascomycota</taxon>
        <taxon>Pezizomycotina</taxon>
        <taxon>Leotiomycetes</taxon>
        <taxon>Helotiales</taxon>
        <taxon>Hyaloscyphaceae</taxon>
        <taxon>Hyaloscypha</taxon>
        <taxon>Hyaloscypha bicolor</taxon>
    </lineage>
</organism>
<dbReference type="InParanoid" id="A0A2J6TN64"/>
<sequence length="241" mass="27644">MGGLAWIFALLPLFPRPISIELAFYDLITTKNSELDNLKTDYWKAGKIYSDVVLPTEESNARYRMLCQRAYSISFIASSESERDSLRNHSSDPQIYWTILELAPLDFLNWREALSPMTIEKSDGLTSLIRYSLEALALVVKGYERILSYFDEIIVEKDVFLDPEAHDSLLTDDEPFSRSKRYFWAITTLKEINHTVIDNIQEIENLLGVRSPMDSATESSAGEPRMDWRESRIDLTSIGGK</sequence>
<proteinExistence type="predicted"/>